<reference evidence="1 2" key="1">
    <citation type="journal article" date="2018" name="Nat. Genet.">
        <title>The Rosa genome provides new insights in the design of modern roses.</title>
        <authorList>
            <person name="Bendahmane M."/>
        </authorList>
    </citation>
    <scope>NUCLEOTIDE SEQUENCE [LARGE SCALE GENOMIC DNA]</scope>
    <source>
        <strain evidence="2">cv. Old Blush</strain>
    </source>
</reference>
<organism evidence="1 2">
    <name type="scientific">Rosa chinensis</name>
    <name type="common">China rose</name>
    <dbReference type="NCBI Taxonomy" id="74649"/>
    <lineage>
        <taxon>Eukaryota</taxon>
        <taxon>Viridiplantae</taxon>
        <taxon>Streptophyta</taxon>
        <taxon>Embryophyta</taxon>
        <taxon>Tracheophyta</taxon>
        <taxon>Spermatophyta</taxon>
        <taxon>Magnoliopsida</taxon>
        <taxon>eudicotyledons</taxon>
        <taxon>Gunneridae</taxon>
        <taxon>Pentapetalae</taxon>
        <taxon>rosids</taxon>
        <taxon>fabids</taxon>
        <taxon>Rosales</taxon>
        <taxon>Rosaceae</taxon>
        <taxon>Rosoideae</taxon>
        <taxon>Rosoideae incertae sedis</taxon>
        <taxon>Rosa</taxon>
    </lineage>
</organism>
<dbReference type="AlphaFoldDB" id="A0A2P6PIT3"/>
<dbReference type="EMBL" id="PDCK01000045">
    <property type="protein sequence ID" value="PRQ21837.1"/>
    <property type="molecule type" value="Genomic_DNA"/>
</dbReference>
<evidence type="ECO:0000313" key="2">
    <source>
        <dbReference type="Proteomes" id="UP000238479"/>
    </source>
</evidence>
<name>A0A2P6PIT3_ROSCH</name>
<evidence type="ECO:0000313" key="1">
    <source>
        <dbReference type="EMBL" id="PRQ21837.1"/>
    </source>
</evidence>
<protein>
    <submittedName>
        <fullName evidence="1">Uncharacterized protein</fullName>
    </submittedName>
</protein>
<dbReference type="Gramene" id="PRQ21837">
    <property type="protein sequence ID" value="PRQ21837"/>
    <property type="gene ID" value="RchiOBHm_Chr7g0243651"/>
</dbReference>
<comment type="caution">
    <text evidence="1">The sequence shown here is derived from an EMBL/GenBank/DDBJ whole genome shotgun (WGS) entry which is preliminary data.</text>
</comment>
<sequence>MIWAYDLISEFDIDLPRGFAFNDDFGDLIVIYFDDDFWEIFCLAIRLTLSFR</sequence>
<keyword evidence="2" id="KW-1185">Reference proteome</keyword>
<accession>A0A2P6PIT3</accession>
<dbReference type="Proteomes" id="UP000238479">
    <property type="component" value="Chromosome 7"/>
</dbReference>
<gene>
    <name evidence="1" type="ORF">RchiOBHm_Chr7g0243651</name>
</gene>
<proteinExistence type="predicted"/>